<dbReference type="Proteomes" id="UP000269396">
    <property type="component" value="Unassembled WGS sequence"/>
</dbReference>
<dbReference type="STRING" id="31246.A0A183PIL5"/>
<accession>A0A183PIL5</accession>
<evidence type="ECO:0000313" key="2">
    <source>
        <dbReference type="Proteomes" id="UP000269396"/>
    </source>
</evidence>
<sequence>MLDWDDLVCDVVDDREMVTAHFSVATLSNNIKDSCPNRPSTALDSIFQSLSTPLVVDLCSDSAIEPSFHSPIQSSGASEFRDSGLNLAPPYRLLRIGDGSTSSSNLSLNLSNDSCGLHQPNGAHTSQFPGDIHEWLLNESSHDSNAALHPNIKVNCVSEVSSSGNKEKCFTTSSASQSPPTCFNTVSSTCERLKSSPVSCNKSCSNIITINDTAISKHCQRTLSPNVFEMLSNVLSRRRDLIESGWDSDDEDEDAFDPDGGYSYDCQVGEQQNEFVSLPNGDTILHSDTINNNSDIIPNSLPGGNHCCLDVTESNSHHGNTNDNFSTVRYPSVTLTPSGTCDRPSNHPVLSNADIWPLPPPPFSASDVPHVNIPTNLPCRVHSPEDEYHIGINTERLIRAVQSHNSFSSSNGSDRFCTTSDIVSNSLVSHSELRNPLSYSQPNLVTQYDDSIRQQNMQHLSNTHIVENNMVSNSLHQSRPDHVQSQYSHTCNINSTKSLVITSRPVGGLSYSRTTTRLGTAFQSNLTVPTIVEEEEEYSVDSERQLPNLPEYETEHQFIDMLKSRTNPLLNNNIDINEANEEDYPLLRKDYVLE</sequence>
<evidence type="ECO:0000313" key="1">
    <source>
        <dbReference type="EMBL" id="VDP65171.1"/>
    </source>
</evidence>
<gene>
    <name evidence="1" type="ORF">SMTD_LOCUS14201</name>
</gene>
<name>A0A183PIL5_9TREM</name>
<protein>
    <submittedName>
        <fullName evidence="1">Uncharacterized protein</fullName>
    </submittedName>
</protein>
<reference evidence="1 2" key="1">
    <citation type="submission" date="2018-11" db="EMBL/GenBank/DDBJ databases">
        <authorList>
            <consortium name="Pathogen Informatics"/>
        </authorList>
    </citation>
    <scope>NUCLEOTIDE SEQUENCE [LARGE SCALE GENOMIC DNA]</scope>
    <source>
        <strain>Denwood</strain>
        <strain evidence="2">Zambia</strain>
    </source>
</reference>
<keyword evidence="2" id="KW-1185">Reference proteome</keyword>
<organism evidence="1 2">
    <name type="scientific">Schistosoma mattheei</name>
    <dbReference type="NCBI Taxonomy" id="31246"/>
    <lineage>
        <taxon>Eukaryota</taxon>
        <taxon>Metazoa</taxon>
        <taxon>Spiralia</taxon>
        <taxon>Lophotrochozoa</taxon>
        <taxon>Platyhelminthes</taxon>
        <taxon>Trematoda</taxon>
        <taxon>Digenea</taxon>
        <taxon>Strigeidida</taxon>
        <taxon>Schistosomatoidea</taxon>
        <taxon>Schistosomatidae</taxon>
        <taxon>Schistosoma</taxon>
    </lineage>
</organism>
<dbReference type="AlphaFoldDB" id="A0A183PIL5"/>
<proteinExistence type="predicted"/>
<dbReference type="EMBL" id="UZAL01034372">
    <property type="protein sequence ID" value="VDP65171.1"/>
    <property type="molecule type" value="Genomic_DNA"/>
</dbReference>